<dbReference type="SMART" id="SM00355">
    <property type="entry name" value="ZnF_C2H2"/>
    <property type="match status" value="2"/>
</dbReference>
<gene>
    <name evidence="4" type="ORF">D9613_001158</name>
</gene>
<dbReference type="AlphaFoldDB" id="A0A8H4VT33"/>
<feature type="compositionally biased region" description="Basic and acidic residues" evidence="2">
    <location>
        <begin position="12"/>
        <end position="22"/>
    </location>
</feature>
<dbReference type="PROSITE" id="PS50157">
    <property type="entry name" value="ZINC_FINGER_C2H2_2"/>
    <property type="match status" value="1"/>
</dbReference>
<feature type="region of interest" description="Disordered" evidence="2">
    <location>
        <begin position="156"/>
        <end position="225"/>
    </location>
</feature>
<dbReference type="EMBL" id="JAACJL010000015">
    <property type="protein sequence ID" value="KAF4621132.1"/>
    <property type="molecule type" value="Genomic_DNA"/>
</dbReference>
<reference evidence="4 5" key="1">
    <citation type="submission" date="2019-12" db="EMBL/GenBank/DDBJ databases">
        <authorList>
            <person name="Floudas D."/>
            <person name="Bentzer J."/>
            <person name="Ahren D."/>
            <person name="Johansson T."/>
            <person name="Persson P."/>
            <person name="Tunlid A."/>
        </authorList>
    </citation>
    <scope>NUCLEOTIDE SEQUENCE [LARGE SCALE GENOMIC DNA]</scope>
    <source>
        <strain evidence="4 5">CBS 102.39</strain>
    </source>
</reference>
<evidence type="ECO:0000313" key="4">
    <source>
        <dbReference type="EMBL" id="KAF4621132.1"/>
    </source>
</evidence>
<dbReference type="Pfam" id="PF00096">
    <property type="entry name" value="zf-C2H2"/>
    <property type="match status" value="1"/>
</dbReference>
<dbReference type="InterPro" id="IPR013087">
    <property type="entry name" value="Znf_C2H2_type"/>
</dbReference>
<keyword evidence="1" id="KW-0479">Metal-binding</keyword>
<sequence>MVESKPSASPIDHVRRDSRDSAYHCPQCDTPFTRRSNLRRHFQIHMRSAVFKCQKCTDEFSSKEEIQSHSLTCFSPTDSLDWSGTREERSSHRMTMQHPYHTKSHSYPNHQSHLPSSPYHLPQSIATHGTYIPPPVVPSANFESAETHYTGHYAQSNYGQSLNSSPSGMPTSSGMPASFDGNFMPPSTPPSSYSHRRPSVSSSISSTSATSSPYHHALTHSSSPGVDCNCPNPPLSTLHEQVYDRHLEKMVNVVGDCLIETMGDVLTRPQGGMHEPPNGHLIRSIQDDTFRRTVMSEALPRVFHRMQGGDYPP</sequence>
<evidence type="ECO:0000259" key="3">
    <source>
        <dbReference type="PROSITE" id="PS50157"/>
    </source>
</evidence>
<accession>A0A8H4VT33</accession>
<dbReference type="Proteomes" id="UP000521872">
    <property type="component" value="Unassembled WGS sequence"/>
</dbReference>
<comment type="caution">
    <text evidence="4">The sequence shown here is derived from an EMBL/GenBank/DDBJ whole genome shotgun (WGS) entry which is preliminary data.</text>
</comment>
<evidence type="ECO:0000313" key="5">
    <source>
        <dbReference type="Proteomes" id="UP000521872"/>
    </source>
</evidence>
<dbReference type="GO" id="GO:0008270">
    <property type="term" value="F:zinc ion binding"/>
    <property type="evidence" value="ECO:0007669"/>
    <property type="project" value="UniProtKB-KW"/>
</dbReference>
<evidence type="ECO:0000256" key="1">
    <source>
        <dbReference type="PROSITE-ProRule" id="PRU00042"/>
    </source>
</evidence>
<feature type="compositionally biased region" description="Low complexity" evidence="2">
    <location>
        <begin position="199"/>
        <end position="213"/>
    </location>
</feature>
<feature type="region of interest" description="Disordered" evidence="2">
    <location>
        <begin position="1"/>
        <end position="22"/>
    </location>
</feature>
<feature type="domain" description="C2H2-type" evidence="3">
    <location>
        <begin position="23"/>
        <end position="45"/>
    </location>
</feature>
<keyword evidence="1" id="KW-0863">Zinc-finger</keyword>
<keyword evidence="1" id="KW-0862">Zinc</keyword>
<organism evidence="4 5">
    <name type="scientific">Agrocybe pediades</name>
    <dbReference type="NCBI Taxonomy" id="84607"/>
    <lineage>
        <taxon>Eukaryota</taxon>
        <taxon>Fungi</taxon>
        <taxon>Dikarya</taxon>
        <taxon>Basidiomycota</taxon>
        <taxon>Agaricomycotina</taxon>
        <taxon>Agaricomycetes</taxon>
        <taxon>Agaricomycetidae</taxon>
        <taxon>Agaricales</taxon>
        <taxon>Agaricineae</taxon>
        <taxon>Strophariaceae</taxon>
        <taxon>Agrocybe</taxon>
    </lineage>
</organism>
<dbReference type="PROSITE" id="PS00028">
    <property type="entry name" value="ZINC_FINGER_C2H2_1"/>
    <property type="match status" value="1"/>
</dbReference>
<proteinExistence type="predicted"/>
<dbReference type="SUPFAM" id="SSF57667">
    <property type="entry name" value="beta-beta-alpha zinc fingers"/>
    <property type="match status" value="1"/>
</dbReference>
<dbReference type="InterPro" id="IPR036236">
    <property type="entry name" value="Znf_C2H2_sf"/>
</dbReference>
<dbReference type="Gene3D" id="3.30.160.60">
    <property type="entry name" value="Classic Zinc Finger"/>
    <property type="match status" value="1"/>
</dbReference>
<evidence type="ECO:0000256" key="2">
    <source>
        <dbReference type="SAM" id="MobiDB-lite"/>
    </source>
</evidence>
<keyword evidence="5" id="KW-1185">Reference proteome</keyword>
<protein>
    <recommendedName>
        <fullName evidence="3">C2H2-type domain-containing protein</fullName>
    </recommendedName>
</protein>
<name>A0A8H4VT33_9AGAR</name>
<feature type="compositionally biased region" description="Low complexity" evidence="2">
    <location>
        <begin position="164"/>
        <end position="178"/>
    </location>
</feature>